<proteinExistence type="predicted"/>
<dbReference type="EMBL" id="CP088295">
    <property type="protein sequence ID" value="UUY02167.1"/>
    <property type="molecule type" value="Genomic_DNA"/>
</dbReference>
<evidence type="ECO:0000313" key="2">
    <source>
        <dbReference type="Proteomes" id="UP001058860"/>
    </source>
</evidence>
<dbReference type="RefSeq" id="WP_353862700.1">
    <property type="nucleotide sequence ID" value="NZ_CP088295.1"/>
</dbReference>
<sequence length="74" mass="8417">MIYCVVPQEMAPELLAQLEEYYADDPNVKVIVDRRSGERRTPATENEGPALRIVRDRRRPRVVGEFPPVDPPAA</sequence>
<reference evidence="2" key="1">
    <citation type="submission" date="2021-11" db="EMBL/GenBank/DDBJ databases">
        <title>Cultivation dependent microbiological survey of springs from the worlds oldest radium mine currently devoted to the extraction of radon-saturated water.</title>
        <authorList>
            <person name="Kapinusova G."/>
            <person name="Smrhova T."/>
            <person name="Strejcek M."/>
            <person name="Suman J."/>
            <person name="Jani K."/>
            <person name="Pajer P."/>
            <person name="Uhlik O."/>
        </authorList>
    </citation>
    <scope>NUCLEOTIDE SEQUENCE [LARGE SCALE GENOMIC DNA]</scope>
    <source>
        <strain evidence="2">J379</strain>
    </source>
</reference>
<keyword evidence="2" id="KW-1185">Reference proteome</keyword>
<evidence type="ECO:0000313" key="1">
    <source>
        <dbReference type="EMBL" id="UUY02167.1"/>
    </source>
</evidence>
<name>A0ABY5PCH1_9ACTN</name>
<accession>A0ABY5PCH1</accession>
<gene>
    <name evidence="1" type="ORF">LRS13_15765</name>
</gene>
<dbReference type="Proteomes" id="UP001058860">
    <property type="component" value="Chromosome"/>
</dbReference>
<protein>
    <submittedName>
        <fullName evidence="1">Uncharacterized protein</fullName>
    </submittedName>
</protein>
<organism evidence="1 2">
    <name type="scientific">Svornostia abyssi</name>
    <dbReference type="NCBI Taxonomy" id="2898438"/>
    <lineage>
        <taxon>Bacteria</taxon>
        <taxon>Bacillati</taxon>
        <taxon>Actinomycetota</taxon>
        <taxon>Thermoleophilia</taxon>
        <taxon>Solirubrobacterales</taxon>
        <taxon>Baekduiaceae</taxon>
        <taxon>Svornostia</taxon>
    </lineage>
</organism>